<dbReference type="InterPro" id="IPR015942">
    <property type="entry name" value="Asp/Glu/hydantoin_racemase"/>
</dbReference>
<dbReference type="Gene3D" id="3.40.50.1860">
    <property type="match status" value="2"/>
</dbReference>
<keyword evidence="5 7" id="KW-0413">Isomerase</keyword>
<evidence type="ECO:0000256" key="6">
    <source>
        <dbReference type="ARBA" id="ARBA00023316"/>
    </source>
</evidence>
<feature type="binding site" evidence="7">
    <location>
        <begin position="184"/>
        <end position="185"/>
    </location>
    <ligand>
        <name>substrate</name>
    </ligand>
</feature>
<comment type="function">
    <text evidence="7">Provides the (R)-glutamate required for cell wall biosynthesis.</text>
</comment>
<evidence type="ECO:0000256" key="5">
    <source>
        <dbReference type="ARBA" id="ARBA00023235"/>
    </source>
</evidence>
<dbReference type="InterPro" id="IPR001920">
    <property type="entry name" value="Asp/Glu_race"/>
</dbReference>
<evidence type="ECO:0000256" key="7">
    <source>
        <dbReference type="HAMAP-Rule" id="MF_00258"/>
    </source>
</evidence>
<feature type="binding site" evidence="7">
    <location>
        <begin position="40"/>
        <end position="41"/>
    </location>
    <ligand>
        <name>substrate</name>
    </ligand>
</feature>
<evidence type="ECO:0000313" key="8">
    <source>
        <dbReference type="EMBL" id="CAK8054245.1"/>
    </source>
</evidence>
<protein>
    <recommendedName>
        <fullName evidence="2 7">Glutamate racemase</fullName>
        <ecNumber evidence="2 7">5.1.1.3</ecNumber>
    </recommendedName>
</protein>
<keyword evidence="8" id="KW-0378">Hydrolase</keyword>
<feature type="active site" description="Proton donor/acceptor" evidence="7">
    <location>
        <position position="183"/>
    </location>
</feature>
<evidence type="ECO:0000313" key="9">
    <source>
        <dbReference type="Proteomes" id="UP001314241"/>
    </source>
</evidence>
<dbReference type="EC" id="5.1.1.3" evidence="2 7"/>
<comment type="catalytic activity">
    <reaction evidence="1 7">
        <text>L-glutamate = D-glutamate</text>
        <dbReference type="Rhea" id="RHEA:12813"/>
        <dbReference type="ChEBI" id="CHEBI:29985"/>
        <dbReference type="ChEBI" id="CHEBI:29986"/>
        <dbReference type="EC" id="5.1.1.3"/>
    </reaction>
</comment>
<dbReference type="RefSeq" id="WP_349641782.1">
    <property type="nucleotide sequence ID" value="NZ_CAWVOH010000001.1"/>
</dbReference>
<feature type="binding site" evidence="7">
    <location>
        <begin position="8"/>
        <end position="9"/>
    </location>
    <ligand>
        <name>substrate</name>
    </ligand>
</feature>
<dbReference type="Pfam" id="PF01177">
    <property type="entry name" value="Asp_Glu_race"/>
    <property type="match status" value="1"/>
</dbReference>
<keyword evidence="6 7" id="KW-0961">Cell wall biogenesis/degradation</keyword>
<dbReference type="PROSITE" id="PS00924">
    <property type="entry name" value="ASP_GLU_RACEMASE_2"/>
    <property type="match status" value="1"/>
</dbReference>
<reference evidence="8 9" key="1">
    <citation type="submission" date="2024-01" db="EMBL/GenBank/DDBJ databases">
        <authorList>
            <person name="Botero Cardona J."/>
        </authorList>
    </citation>
    <scope>NUCLEOTIDE SEQUENCE [LARGE SCALE GENOMIC DNA]</scope>
    <source>
        <strain evidence="8 9">LMG 33000</strain>
    </source>
</reference>
<evidence type="ECO:0000256" key="3">
    <source>
        <dbReference type="ARBA" id="ARBA00022960"/>
    </source>
</evidence>
<dbReference type="SUPFAM" id="SSF53681">
    <property type="entry name" value="Aspartate/glutamate racemase"/>
    <property type="match status" value="2"/>
</dbReference>
<evidence type="ECO:0000256" key="4">
    <source>
        <dbReference type="ARBA" id="ARBA00022984"/>
    </source>
</evidence>
<dbReference type="NCBIfam" id="TIGR00067">
    <property type="entry name" value="glut_race"/>
    <property type="match status" value="1"/>
</dbReference>
<dbReference type="PROSITE" id="PS00923">
    <property type="entry name" value="ASP_GLU_RACEMASE_1"/>
    <property type="match status" value="1"/>
</dbReference>
<evidence type="ECO:0000256" key="2">
    <source>
        <dbReference type="ARBA" id="ARBA00013090"/>
    </source>
</evidence>
<proteinExistence type="inferred from homology"/>
<dbReference type="PANTHER" id="PTHR21198:SF2">
    <property type="entry name" value="GLUTAMATE RACEMASE"/>
    <property type="match status" value="1"/>
</dbReference>
<evidence type="ECO:0000256" key="1">
    <source>
        <dbReference type="ARBA" id="ARBA00001602"/>
    </source>
</evidence>
<keyword evidence="3 7" id="KW-0133">Cell shape</keyword>
<keyword evidence="9" id="KW-1185">Reference proteome</keyword>
<organism evidence="8 9">
    <name type="scientific">Eupransor demetentiae</name>
    <dbReference type="NCBI Taxonomy" id="3109584"/>
    <lineage>
        <taxon>Bacteria</taxon>
        <taxon>Bacillati</taxon>
        <taxon>Bacillota</taxon>
        <taxon>Bacilli</taxon>
        <taxon>Lactobacillales</taxon>
        <taxon>Lactobacillaceae</taxon>
        <taxon>Eupransor</taxon>
    </lineage>
</organism>
<dbReference type="GO" id="GO:0036220">
    <property type="term" value="F:ITP diphosphatase activity"/>
    <property type="evidence" value="ECO:0007669"/>
    <property type="project" value="UniProtKB-EC"/>
</dbReference>
<dbReference type="EMBL" id="CAWVOH010000001">
    <property type="protein sequence ID" value="CAK8054245.1"/>
    <property type="molecule type" value="Genomic_DNA"/>
</dbReference>
<keyword evidence="4 7" id="KW-0573">Peptidoglycan synthesis</keyword>
<dbReference type="Proteomes" id="UP001314241">
    <property type="component" value="Unassembled WGS sequence"/>
</dbReference>
<comment type="pathway">
    <text evidence="7">Cell wall biogenesis; peptidoglycan biosynthesis.</text>
</comment>
<dbReference type="InterPro" id="IPR033134">
    <property type="entry name" value="Asp/Glu_racemase_AS_2"/>
</dbReference>
<dbReference type="PANTHER" id="PTHR21198">
    <property type="entry name" value="GLUTAMATE RACEMASE"/>
    <property type="match status" value="1"/>
</dbReference>
<dbReference type="GO" id="GO:0008881">
    <property type="term" value="F:glutamate racemase activity"/>
    <property type="evidence" value="ECO:0007669"/>
    <property type="project" value="UniProtKB-EC"/>
</dbReference>
<accession>A0ABM9N4Z4</accession>
<dbReference type="InterPro" id="IPR018187">
    <property type="entry name" value="Asp/Glu_racemase_AS_1"/>
</dbReference>
<dbReference type="InterPro" id="IPR004391">
    <property type="entry name" value="Glu_race"/>
</dbReference>
<feature type="active site" description="Proton donor/acceptor" evidence="7">
    <location>
        <position position="72"/>
    </location>
</feature>
<sequence>MRPIGMMDSGVGGLTVLKATQKLLPNERYIYVGDTARMPYGPRSSEEVVEFSLEIAHFLVDHYQIKLLAIACNTATACALPALQAELDIPIVGVIDAGARAAIAATKNKRVGVIATEGTISSGSYQGDLKAGDPDLEIFAEAQPDFVQYVEGARYNDEALQFEIDRHLANLAKDDVDTLVLGCTHFPLLAPLIQKSMGANVTLVDPGWQTARDIQAILKEQHLAQPTKKLGENIYYTTGSPDTFRVIASDWMASDKQLDIRHLVIKEDHGKGYLEEAK</sequence>
<comment type="similarity">
    <text evidence="7">Belongs to the aspartate/glutamate racemases family.</text>
</comment>
<feature type="binding site" evidence="7">
    <location>
        <begin position="73"/>
        <end position="74"/>
    </location>
    <ligand>
        <name>substrate</name>
    </ligand>
</feature>
<comment type="caution">
    <text evidence="8">The sequence shown here is derived from an EMBL/GenBank/DDBJ whole genome shotgun (WGS) entry which is preliminary data.</text>
</comment>
<dbReference type="HAMAP" id="MF_00258">
    <property type="entry name" value="Glu_racemase"/>
    <property type="match status" value="1"/>
</dbReference>
<gene>
    <name evidence="7" type="primary">murI</name>
    <name evidence="8" type="ORF">R54876_GBNLAHCA_00807</name>
</gene>
<name>A0ABM9N4Z4_9LACO</name>